<dbReference type="PANTHER" id="PTHR35006:SF1">
    <property type="entry name" value="BLL2941 PROTEIN"/>
    <property type="match status" value="1"/>
</dbReference>
<organism evidence="2 3">
    <name type="scientific">Edaphosphingomonas laterariae</name>
    <dbReference type="NCBI Taxonomy" id="861865"/>
    <lineage>
        <taxon>Bacteria</taxon>
        <taxon>Pseudomonadati</taxon>
        <taxon>Pseudomonadota</taxon>
        <taxon>Alphaproteobacteria</taxon>
        <taxon>Sphingomonadales</taxon>
        <taxon>Rhizorhabdaceae</taxon>
        <taxon>Edaphosphingomonas</taxon>
    </lineage>
</organism>
<gene>
    <name evidence="2" type="ORF">SAMN06295912_104204</name>
</gene>
<dbReference type="AlphaFoldDB" id="A0A239DPF3"/>
<dbReference type="SUPFAM" id="SSF54593">
    <property type="entry name" value="Glyoxalase/Bleomycin resistance protein/Dihydroxybiphenyl dioxygenase"/>
    <property type="match status" value="1"/>
</dbReference>
<proteinExistence type="predicted"/>
<evidence type="ECO:0000313" key="2">
    <source>
        <dbReference type="EMBL" id="SNS33961.1"/>
    </source>
</evidence>
<protein>
    <recommendedName>
        <fullName evidence="4">VOC family protein</fullName>
    </recommendedName>
</protein>
<reference evidence="3" key="1">
    <citation type="submission" date="2017-06" db="EMBL/GenBank/DDBJ databases">
        <authorList>
            <person name="Varghese N."/>
            <person name="Submissions S."/>
        </authorList>
    </citation>
    <scope>NUCLEOTIDE SEQUENCE [LARGE SCALE GENOMIC DNA]</scope>
    <source>
        <strain evidence="3">LNB2</strain>
    </source>
</reference>
<evidence type="ECO:0000256" key="1">
    <source>
        <dbReference type="SAM" id="MobiDB-lite"/>
    </source>
</evidence>
<feature type="region of interest" description="Disordered" evidence="1">
    <location>
        <begin position="89"/>
        <end position="110"/>
    </location>
</feature>
<dbReference type="Proteomes" id="UP000198281">
    <property type="component" value="Unassembled WGS sequence"/>
</dbReference>
<dbReference type="EMBL" id="FZOS01000004">
    <property type="protein sequence ID" value="SNS33961.1"/>
    <property type="molecule type" value="Genomic_DNA"/>
</dbReference>
<name>A0A239DPF3_9SPHN</name>
<dbReference type="Gene3D" id="3.10.180.10">
    <property type="entry name" value="2,3-Dihydroxybiphenyl 1,2-Dioxygenase, domain 1"/>
    <property type="match status" value="1"/>
</dbReference>
<dbReference type="InterPro" id="IPR029068">
    <property type="entry name" value="Glyas_Bleomycin-R_OHBP_Dase"/>
</dbReference>
<accession>A0A239DPF3</accession>
<dbReference type="RefSeq" id="WP_089218718.1">
    <property type="nucleotide sequence ID" value="NZ_FZOS01000004.1"/>
</dbReference>
<dbReference type="OrthoDB" id="9807407at2"/>
<dbReference type="PANTHER" id="PTHR35006">
    <property type="entry name" value="GLYOXALASE FAMILY PROTEIN (AFU_ORTHOLOGUE AFUA_5G14830)"/>
    <property type="match status" value="1"/>
</dbReference>
<evidence type="ECO:0000313" key="3">
    <source>
        <dbReference type="Proteomes" id="UP000198281"/>
    </source>
</evidence>
<sequence length="110" mass="11479">MFGYALVGSNDLDAAKAFYDALLGAFGMPIMFEHSSGGRVYGNGLGQPFFGVVAPFDGQKATVGNGSMLSLAMKSREDVDHIHALAMELGGSDEGKPGLRGSAEHGVDFH</sequence>
<keyword evidence="3" id="KW-1185">Reference proteome</keyword>
<feature type="compositionally biased region" description="Basic and acidic residues" evidence="1">
    <location>
        <begin position="93"/>
        <end position="110"/>
    </location>
</feature>
<evidence type="ECO:0008006" key="4">
    <source>
        <dbReference type="Google" id="ProtNLM"/>
    </source>
</evidence>